<evidence type="ECO:0000313" key="1">
    <source>
        <dbReference type="EMBL" id="CAD8902800.1"/>
    </source>
</evidence>
<sequence length="395" mass="44908">MGRTWVLLVDVDEYMVFNAVHEDDPPLPMKAAPEGIPTLEDWSWSYAGDGIHGRIDYGDGQKKMIETGDIDESQIYYAGFVIEDDAKAKYFLRDDLTYYNQTGLDEAPPGVPTLRRFYEGDYGIVGYIYGDKNKTDGERLITDGWGGEIGKEKYIKRFGGQVFTDNSGNTYFLEKEQRSFPPHLEPALALEVRRHLPKTRDGATVQDVLNEVSKGPLGELGPCLSMPRLRYSSKEEDDIVWSKEMGSALKGFDANNFATFQFRHHASKHDFATNKYGKTIIDVSRVGVSHFKDSARSIHFPLSYLCRNDFPPYSTSLFRVNHYLDSWEAHSYRQDVRASRRCRECYDVLTKDADVGKDNDIQGWLQYFVEHHGALKASELLNGAGDFVPEKIDVT</sequence>
<name>A0A7S1C0X7_9STRA</name>
<accession>A0A7S1C0X7</accession>
<reference evidence="1" key="1">
    <citation type="submission" date="2021-01" db="EMBL/GenBank/DDBJ databases">
        <authorList>
            <person name="Corre E."/>
            <person name="Pelletier E."/>
            <person name="Niang G."/>
            <person name="Scheremetjew M."/>
            <person name="Finn R."/>
            <person name="Kale V."/>
            <person name="Holt S."/>
            <person name="Cochrane G."/>
            <person name="Meng A."/>
            <person name="Brown T."/>
            <person name="Cohen L."/>
        </authorList>
    </citation>
    <scope>NUCLEOTIDE SEQUENCE</scope>
    <source>
        <strain evidence="1">308</strain>
    </source>
</reference>
<dbReference type="EMBL" id="HBFR01041088">
    <property type="protein sequence ID" value="CAD8902800.1"/>
    <property type="molecule type" value="Transcribed_RNA"/>
</dbReference>
<organism evidence="1">
    <name type="scientific">Corethron hystrix</name>
    <dbReference type="NCBI Taxonomy" id="216773"/>
    <lineage>
        <taxon>Eukaryota</taxon>
        <taxon>Sar</taxon>
        <taxon>Stramenopiles</taxon>
        <taxon>Ochrophyta</taxon>
        <taxon>Bacillariophyta</taxon>
        <taxon>Coscinodiscophyceae</taxon>
        <taxon>Corethrophycidae</taxon>
        <taxon>Corethrales</taxon>
        <taxon>Corethraceae</taxon>
        <taxon>Corethron</taxon>
    </lineage>
</organism>
<dbReference type="AlphaFoldDB" id="A0A7S1C0X7"/>
<protein>
    <submittedName>
        <fullName evidence="1">Uncharacterized protein</fullName>
    </submittedName>
</protein>
<gene>
    <name evidence="1" type="ORF">CHYS00102_LOCUS30019</name>
</gene>
<proteinExistence type="predicted"/>